<gene>
    <name evidence="1" type="ORF">GCM10008938_22370</name>
</gene>
<accession>A0ABQ2CZB0</accession>
<keyword evidence="2" id="KW-1185">Reference proteome</keyword>
<comment type="caution">
    <text evidence="1">The sequence shown here is derived from an EMBL/GenBank/DDBJ whole genome shotgun (WGS) entry which is preliminary data.</text>
</comment>
<organism evidence="1 2">
    <name type="scientific">Deinococcus roseus</name>
    <dbReference type="NCBI Taxonomy" id="392414"/>
    <lineage>
        <taxon>Bacteria</taxon>
        <taxon>Thermotogati</taxon>
        <taxon>Deinococcota</taxon>
        <taxon>Deinococci</taxon>
        <taxon>Deinococcales</taxon>
        <taxon>Deinococcaceae</taxon>
        <taxon>Deinococcus</taxon>
    </lineage>
</organism>
<name>A0ABQ2CZB0_9DEIO</name>
<protein>
    <submittedName>
        <fullName evidence="1">Uncharacterized protein</fullName>
    </submittedName>
</protein>
<dbReference type="EMBL" id="BMOD01000007">
    <property type="protein sequence ID" value="GGJ35765.1"/>
    <property type="molecule type" value="Genomic_DNA"/>
</dbReference>
<dbReference type="RefSeq" id="WP_189002776.1">
    <property type="nucleotide sequence ID" value="NZ_BMOD01000007.1"/>
</dbReference>
<sequence length="331" mass="37693">MTQQLPFALDDQGRVSHPLTASHKGFYTCLECQGRLRLRRHLPGADRMFFVAHFQHAGQHSCKATAETVALQAARRLLKARVLQDLQNSGKIRLLRPCRSCQTGVEETLGIPDWAEVQEDVRVQLADRLLRLDGAVLAAEQVKLGWVLQPAPVDLLPMPFPVWELDFWRVLQHKPLWVADCPAEVLCADCERKTAQQMENPADEASTPHSRVSQAWNQLTSRKAIETLTQNSERTPRERAVQVLRQQGVNYRDLKDLGFVTLLIPCPDCGEEVVFATSKPAVVRQHKDQLGSLVTWLPGQRRHMHVCSHCGAQHPEEWFWEAWQHRLGERV</sequence>
<dbReference type="Proteomes" id="UP000632222">
    <property type="component" value="Unassembled WGS sequence"/>
</dbReference>
<reference evidence="2" key="1">
    <citation type="journal article" date="2019" name="Int. J. Syst. Evol. Microbiol.">
        <title>The Global Catalogue of Microorganisms (GCM) 10K type strain sequencing project: providing services to taxonomists for standard genome sequencing and annotation.</title>
        <authorList>
            <consortium name="The Broad Institute Genomics Platform"/>
            <consortium name="The Broad Institute Genome Sequencing Center for Infectious Disease"/>
            <person name="Wu L."/>
            <person name="Ma J."/>
        </authorList>
    </citation>
    <scope>NUCLEOTIDE SEQUENCE [LARGE SCALE GENOMIC DNA]</scope>
    <source>
        <strain evidence="2">JCM 14370</strain>
    </source>
</reference>
<evidence type="ECO:0000313" key="1">
    <source>
        <dbReference type="EMBL" id="GGJ35765.1"/>
    </source>
</evidence>
<evidence type="ECO:0000313" key="2">
    <source>
        <dbReference type="Proteomes" id="UP000632222"/>
    </source>
</evidence>
<proteinExistence type="predicted"/>